<dbReference type="AlphaFoldDB" id="A0AAV4LK61"/>
<dbReference type="InterPro" id="IPR020103">
    <property type="entry name" value="PsdUridine_synth_cat_dom_sf"/>
</dbReference>
<evidence type="ECO:0000256" key="2">
    <source>
        <dbReference type="ARBA" id="ARBA00010876"/>
    </source>
</evidence>
<evidence type="ECO:0000256" key="6">
    <source>
        <dbReference type="RuleBase" id="RU362028"/>
    </source>
</evidence>
<dbReference type="Gene3D" id="3.30.2350.10">
    <property type="entry name" value="Pseudouridine synthase"/>
    <property type="match status" value="1"/>
</dbReference>
<comment type="function">
    <text evidence="6">Responsible for synthesis of pseudouridine from uracil.</text>
</comment>
<gene>
    <name evidence="8" type="ORF">DNHGIG_37330</name>
</gene>
<dbReference type="GO" id="GO:0003723">
    <property type="term" value="F:RNA binding"/>
    <property type="evidence" value="ECO:0007669"/>
    <property type="project" value="UniProtKB-KW"/>
</dbReference>
<evidence type="ECO:0000256" key="5">
    <source>
        <dbReference type="PROSITE-ProRule" id="PRU00182"/>
    </source>
</evidence>
<sequence length="300" mass="34442">MENLKEIIRYRCEVRDEGKMVRQILQNRLGLSRRLIRRLVSVQGVRVNGLPAFLSSRVKCDDLLQLYAQEEASDAILPEPIELNIVYEDDHLLVVNKPAGMIVHPTRGHYTGTLANGAVYHWMMRGEKVRFRPVHRIDQYTSGLVLIAKTHFAHQQVAKEFVSHNLEREYHAIVHGRMTHDEGTVSAPIGLDPEHPQKRKVMQEGRPAVTHYRVVNRFADATWVKLRLETGRTHQIRVHMSHIGHPLFGDFLYGREEPAFIERQALHAGTLGIIHPRTKEKMVWNAPLPADMVNLIGRLS</sequence>
<keyword evidence="3 6" id="KW-0413">Isomerase</keyword>
<dbReference type="EC" id="5.4.99.-" evidence="6"/>
<evidence type="ECO:0000313" key="8">
    <source>
        <dbReference type="EMBL" id="GIM48184.1"/>
    </source>
</evidence>
<evidence type="ECO:0000313" key="9">
    <source>
        <dbReference type="Proteomes" id="UP001057291"/>
    </source>
</evidence>
<keyword evidence="9" id="KW-1185">Reference proteome</keyword>
<evidence type="ECO:0000256" key="1">
    <source>
        <dbReference type="ARBA" id="ARBA00000073"/>
    </source>
</evidence>
<dbReference type="PROSITE" id="PS50889">
    <property type="entry name" value="S4"/>
    <property type="match status" value="1"/>
</dbReference>
<reference evidence="8" key="1">
    <citation type="journal article" date="2023" name="Int. J. Syst. Evol. Microbiol.">
        <title>Collibacillus ludicampi gen. nov., sp. nov., a new soil bacterium of the family Alicyclobacillaceae.</title>
        <authorList>
            <person name="Jojima T."/>
            <person name="Ioku Y."/>
            <person name="Fukuta Y."/>
            <person name="Shirasaka N."/>
            <person name="Matsumura Y."/>
            <person name="Mori M."/>
        </authorList>
    </citation>
    <scope>NUCLEOTIDE SEQUENCE</scope>
    <source>
        <strain evidence="8">TP075</strain>
    </source>
</reference>
<dbReference type="InterPro" id="IPR050188">
    <property type="entry name" value="RluA_PseudoU_synthase"/>
</dbReference>
<accession>A0AAV4LK61</accession>
<dbReference type="SUPFAM" id="SSF55120">
    <property type="entry name" value="Pseudouridine synthase"/>
    <property type="match status" value="1"/>
</dbReference>
<evidence type="ECO:0000256" key="4">
    <source>
        <dbReference type="PIRSR" id="PIRSR606225-1"/>
    </source>
</evidence>
<comment type="similarity">
    <text evidence="2 6">Belongs to the pseudouridine synthase RluA family.</text>
</comment>
<dbReference type="InterPro" id="IPR006224">
    <property type="entry name" value="PsdUridine_synth_RluA-like_CS"/>
</dbReference>
<name>A0AAV4LK61_9BACL</name>
<comment type="catalytic activity">
    <reaction evidence="1 6">
        <text>a uridine in RNA = a pseudouridine in RNA</text>
        <dbReference type="Rhea" id="RHEA:48348"/>
        <dbReference type="Rhea" id="RHEA-COMP:12068"/>
        <dbReference type="Rhea" id="RHEA-COMP:12069"/>
        <dbReference type="ChEBI" id="CHEBI:65314"/>
        <dbReference type="ChEBI" id="CHEBI:65315"/>
    </reaction>
</comment>
<dbReference type="Pfam" id="PF00849">
    <property type="entry name" value="PseudoU_synth_2"/>
    <property type="match status" value="1"/>
</dbReference>
<dbReference type="RefSeq" id="WP_282201084.1">
    <property type="nucleotide sequence ID" value="NZ_BOQE01000001.1"/>
</dbReference>
<dbReference type="PANTHER" id="PTHR21600">
    <property type="entry name" value="MITOCHONDRIAL RNA PSEUDOURIDINE SYNTHASE"/>
    <property type="match status" value="1"/>
</dbReference>
<evidence type="ECO:0000256" key="3">
    <source>
        <dbReference type="ARBA" id="ARBA00023235"/>
    </source>
</evidence>
<feature type="active site" evidence="4">
    <location>
        <position position="138"/>
    </location>
</feature>
<dbReference type="GO" id="GO:0000455">
    <property type="term" value="P:enzyme-directed rRNA pseudouridine synthesis"/>
    <property type="evidence" value="ECO:0007669"/>
    <property type="project" value="TreeGrafter"/>
</dbReference>
<organism evidence="8 9">
    <name type="scientific">Collibacillus ludicampi</name>
    <dbReference type="NCBI Taxonomy" id="2771369"/>
    <lineage>
        <taxon>Bacteria</taxon>
        <taxon>Bacillati</taxon>
        <taxon>Bacillota</taxon>
        <taxon>Bacilli</taxon>
        <taxon>Bacillales</taxon>
        <taxon>Alicyclobacillaceae</taxon>
        <taxon>Collibacillus</taxon>
    </lineage>
</organism>
<dbReference type="EMBL" id="BOQE01000001">
    <property type="protein sequence ID" value="GIM48184.1"/>
    <property type="molecule type" value="Genomic_DNA"/>
</dbReference>
<dbReference type="GO" id="GO:0009982">
    <property type="term" value="F:pseudouridine synthase activity"/>
    <property type="evidence" value="ECO:0007669"/>
    <property type="project" value="InterPro"/>
</dbReference>
<dbReference type="NCBIfam" id="TIGR00005">
    <property type="entry name" value="rluA_subfam"/>
    <property type="match status" value="1"/>
</dbReference>
<dbReference type="PANTHER" id="PTHR21600:SF44">
    <property type="entry name" value="RIBOSOMAL LARGE SUBUNIT PSEUDOURIDINE SYNTHASE D"/>
    <property type="match status" value="1"/>
</dbReference>
<protein>
    <recommendedName>
        <fullName evidence="6">Pseudouridine synthase</fullName>
        <ecNumber evidence="6">5.4.99.-</ecNumber>
    </recommendedName>
</protein>
<dbReference type="PROSITE" id="PS01129">
    <property type="entry name" value="PSI_RLU"/>
    <property type="match status" value="1"/>
</dbReference>
<dbReference type="FunFam" id="3.30.2350.10:FF:000005">
    <property type="entry name" value="Pseudouridine synthase"/>
    <property type="match status" value="1"/>
</dbReference>
<dbReference type="GO" id="GO:0140098">
    <property type="term" value="F:catalytic activity, acting on RNA"/>
    <property type="evidence" value="ECO:0007669"/>
    <property type="project" value="UniProtKB-ARBA"/>
</dbReference>
<dbReference type="CDD" id="cd00165">
    <property type="entry name" value="S4"/>
    <property type="match status" value="1"/>
</dbReference>
<comment type="caution">
    <text evidence="8">The sequence shown here is derived from an EMBL/GenBank/DDBJ whole genome shotgun (WGS) entry which is preliminary data.</text>
</comment>
<evidence type="ECO:0000259" key="7">
    <source>
        <dbReference type="Pfam" id="PF00849"/>
    </source>
</evidence>
<dbReference type="Proteomes" id="UP001057291">
    <property type="component" value="Unassembled WGS sequence"/>
</dbReference>
<dbReference type="CDD" id="cd02869">
    <property type="entry name" value="PseudoU_synth_RluA_like"/>
    <property type="match status" value="1"/>
</dbReference>
<feature type="domain" description="Pseudouridine synthase RsuA/RluA-like" evidence="7">
    <location>
        <begin position="91"/>
        <end position="242"/>
    </location>
</feature>
<dbReference type="InterPro" id="IPR006225">
    <property type="entry name" value="PsdUridine_synth_RluC/D"/>
</dbReference>
<proteinExistence type="inferred from homology"/>
<dbReference type="InterPro" id="IPR006145">
    <property type="entry name" value="PsdUridine_synth_RsuA/RluA"/>
</dbReference>
<keyword evidence="5" id="KW-0694">RNA-binding</keyword>